<evidence type="ECO:0000313" key="5">
    <source>
        <dbReference type="Proteomes" id="UP000695007"/>
    </source>
</evidence>
<evidence type="ECO:0000259" key="4">
    <source>
        <dbReference type="PROSITE" id="PS51031"/>
    </source>
</evidence>
<dbReference type="SMART" id="SM00595">
    <property type="entry name" value="MADF"/>
    <property type="match status" value="1"/>
</dbReference>
<keyword evidence="5" id="KW-1185">Reference proteome</keyword>
<dbReference type="RefSeq" id="XP_011497804.1">
    <property type="nucleotide sequence ID" value="XM_011499502.1"/>
</dbReference>
<proteinExistence type="predicted"/>
<dbReference type="PANTHER" id="PTHR12243">
    <property type="entry name" value="MADF DOMAIN TRANSCRIPTION FACTOR"/>
    <property type="match status" value="1"/>
</dbReference>
<dbReference type="Proteomes" id="UP000695007">
    <property type="component" value="Unplaced"/>
</dbReference>
<dbReference type="PANTHER" id="PTHR12243:SF67">
    <property type="entry name" value="COREPRESSOR OF PANGOLIN, ISOFORM A-RELATED"/>
    <property type="match status" value="1"/>
</dbReference>
<evidence type="ECO:0000256" key="2">
    <source>
        <dbReference type="SAM" id="MobiDB-lite"/>
    </source>
</evidence>
<feature type="non-terminal residue" evidence="6">
    <location>
        <position position="1"/>
    </location>
</feature>
<evidence type="ECO:0000313" key="6">
    <source>
        <dbReference type="RefSeq" id="XP_011497804.1"/>
    </source>
</evidence>
<dbReference type="InterPro" id="IPR039353">
    <property type="entry name" value="TF_Adf1"/>
</dbReference>
<protein>
    <submittedName>
        <fullName evidence="6">Uncharacterized protein LOC105362149</fullName>
    </submittedName>
</protein>
<dbReference type="GO" id="GO:0005667">
    <property type="term" value="C:transcription regulator complex"/>
    <property type="evidence" value="ECO:0007669"/>
    <property type="project" value="TreeGrafter"/>
</dbReference>
<keyword evidence="1" id="KW-0539">Nucleus</keyword>
<accession>A0AAJ7DVD3</accession>
<evidence type="ECO:0000259" key="3">
    <source>
        <dbReference type="PROSITE" id="PS51029"/>
    </source>
</evidence>
<reference evidence="6" key="1">
    <citation type="submission" date="2025-08" db="UniProtKB">
        <authorList>
            <consortium name="RefSeq"/>
        </authorList>
    </citation>
    <scope>IDENTIFICATION</scope>
</reference>
<dbReference type="PROSITE" id="PS51029">
    <property type="entry name" value="MADF"/>
    <property type="match status" value="1"/>
</dbReference>
<sequence length="282" mass="32945">SGELGRTGRQGSPRRRAAPGRRRSHGDGGRSSPSFDTGRFIEEIGRRPAIYDLRSEEYSDRAAKTSAWEQVCELMVAKWRSMSDEEKNAEEKSLRSKWRNIRDYFMKELKLQRMRKGSAAGRKRKKYMYFDQLLFLVPNVESKQRNYRANYTTKCKNVKSEVEMDTYHIMQEYEMPLTHEDVSEDYTNNSYDEDQCKYMSVSQFPKSMCETSMAIGADDFPDVISSNSSSQKFKFEDDDYDRMFLLSLLPIMRRIPEDKKVDVRIQMQQALALAIHSMPSNT</sequence>
<dbReference type="InterPro" id="IPR006578">
    <property type="entry name" value="MADF-dom"/>
</dbReference>
<organism evidence="5 6">
    <name type="scientific">Ceratosolen solmsi marchali</name>
    <dbReference type="NCBI Taxonomy" id="326594"/>
    <lineage>
        <taxon>Eukaryota</taxon>
        <taxon>Metazoa</taxon>
        <taxon>Ecdysozoa</taxon>
        <taxon>Arthropoda</taxon>
        <taxon>Hexapoda</taxon>
        <taxon>Insecta</taxon>
        <taxon>Pterygota</taxon>
        <taxon>Neoptera</taxon>
        <taxon>Endopterygota</taxon>
        <taxon>Hymenoptera</taxon>
        <taxon>Apocrita</taxon>
        <taxon>Proctotrupomorpha</taxon>
        <taxon>Chalcidoidea</taxon>
        <taxon>Agaonidae</taxon>
        <taxon>Agaoninae</taxon>
        <taxon>Ceratosolen</taxon>
    </lineage>
</organism>
<evidence type="ECO:0000256" key="1">
    <source>
        <dbReference type="PROSITE-ProRule" id="PRU00371"/>
    </source>
</evidence>
<comment type="subcellular location">
    <subcellularLocation>
        <location evidence="1">Nucleus</location>
    </subcellularLocation>
</comment>
<feature type="compositionally biased region" description="Basic residues" evidence="2">
    <location>
        <begin position="12"/>
        <end position="24"/>
    </location>
</feature>
<gene>
    <name evidence="6" type="primary">LOC105362149</name>
</gene>
<dbReference type="GO" id="GO:0006357">
    <property type="term" value="P:regulation of transcription by RNA polymerase II"/>
    <property type="evidence" value="ECO:0007669"/>
    <property type="project" value="TreeGrafter"/>
</dbReference>
<dbReference type="InterPro" id="IPR004210">
    <property type="entry name" value="BESS_motif"/>
</dbReference>
<feature type="domain" description="MADF" evidence="3">
    <location>
        <begin position="39"/>
        <end position="141"/>
    </location>
</feature>
<dbReference type="PROSITE" id="PS51031">
    <property type="entry name" value="BESS"/>
    <property type="match status" value="1"/>
</dbReference>
<feature type="region of interest" description="Disordered" evidence="2">
    <location>
        <begin position="1"/>
        <end position="39"/>
    </location>
</feature>
<dbReference type="GO" id="GO:0003677">
    <property type="term" value="F:DNA binding"/>
    <property type="evidence" value="ECO:0007669"/>
    <property type="project" value="InterPro"/>
</dbReference>
<dbReference type="GO" id="GO:0005634">
    <property type="term" value="C:nucleus"/>
    <property type="evidence" value="ECO:0007669"/>
    <property type="project" value="UniProtKB-SubCell"/>
</dbReference>
<dbReference type="Pfam" id="PF02944">
    <property type="entry name" value="BESS"/>
    <property type="match status" value="1"/>
</dbReference>
<name>A0AAJ7DVD3_9HYME</name>
<dbReference type="KEGG" id="csol:105362149"/>
<dbReference type="Pfam" id="PF10545">
    <property type="entry name" value="MADF_DNA_bdg"/>
    <property type="match status" value="1"/>
</dbReference>
<dbReference type="GeneID" id="105362149"/>
<dbReference type="AlphaFoldDB" id="A0AAJ7DVD3"/>
<feature type="domain" description="BESS" evidence="4">
    <location>
        <begin position="238"/>
        <end position="277"/>
    </location>
</feature>